<dbReference type="AlphaFoldDB" id="A0A3S9MZ01"/>
<feature type="domain" description="SnoaL-like" evidence="1">
    <location>
        <begin position="20"/>
        <end position="114"/>
    </location>
</feature>
<sequence>MSAAAKKLLNSFFDSSAFSDKSTYEQFIHPDLQVYWHSSTGYNVYDQSSYWELIESAAQSYESLRYDVSHMLSEKDEVVARYTLYVKTIENPNEEVPIGYFISIWKVQDGQLIECHQTSHPAI</sequence>
<organism evidence="2 3">
    <name type="scientific">Nonlabens ponticola</name>
    <dbReference type="NCBI Taxonomy" id="2496866"/>
    <lineage>
        <taxon>Bacteria</taxon>
        <taxon>Pseudomonadati</taxon>
        <taxon>Bacteroidota</taxon>
        <taxon>Flavobacteriia</taxon>
        <taxon>Flavobacteriales</taxon>
        <taxon>Flavobacteriaceae</taxon>
        <taxon>Nonlabens</taxon>
    </lineage>
</organism>
<keyword evidence="3" id="KW-1185">Reference proteome</keyword>
<proteinExistence type="predicted"/>
<gene>
    <name evidence="2" type="ORF">EJ995_09210</name>
</gene>
<dbReference type="Pfam" id="PF12680">
    <property type="entry name" value="SnoaL_2"/>
    <property type="match status" value="1"/>
</dbReference>
<evidence type="ECO:0000259" key="1">
    <source>
        <dbReference type="Pfam" id="PF12680"/>
    </source>
</evidence>
<evidence type="ECO:0000313" key="2">
    <source>
        <dbReference type="EMBL" id="AZQ44410.1"/>
    </source>
</evidence>
<accession>A0A3S9MZ01</accession>
<dbReference type="Gene3D" id="3.10.450.50">
    <property type="match status" value="1"/>
</dbReference>
<evidence type="ECO:0000313" key="3">
    <source>
        <dbReference type="Proteomes" id="UP000279600"/>
    </source>
</evidence>
<protein>
    <submittedName>
        <fullName evidence="2">Nuclear transport factor 2 family protein</fullName>
    </submittedName>
</protein>
<dbReference type="KEGG" id="noj:EJ995_09210"/>
<name>A0A3S9MZ01_9FLAO</name>
<dbReference type="EMBL" id="CP034549">
    <property type="protein sequence ID" value="AZQ44410.1"/>
    <property type="molecule type" value="Genomic_DNA"/>
</dbReference>
<dbReference type="InterPro" id="IPR037401">
    <property type="entry name" value="SnoaL-like"/>
</dbReference>
<dbReference type="SUPFAM" id="SSF54427">
    <property type="entry name" value="NTF2-like"/>
    <property type="match status" value="1"/>
</dbReference>
<dbReference type="OrthoDB" id="1452256at2"/>
<reference evidence="2 3" key="1">
    <citation type="submission" date="2018-12" db="EMBL/GenBank/DDBJ databases">
        <title>Complete genome of Nonlabens sp. MJ115.</title>
        <authorList>
            <person name="Choi H.S."/>
            <person name="Jung J."/>
        </authorList>
    </citation>
    <scope>NUCLEOTIDE SEQUENCE [LARGE SCALE GENOMIC DNA]</scope>
    <source>
        <strain evidence="2 3">MJ115</strain>
    </source>
</reference>
<dbReference type="InterPro" id="IPR032710">
    <property type="entry name" value="NTF2-like_dom_sf"/>
</dbReference>
<dbReference type="RefSeq" id="WP_126447823.1">
    <property type="nucleotide sequence ID" value="NZ_CP034549.1"/>
</dbReference>
<dbReference type="Proteomes" id="UP000279600">
    <property type="component" value="Chromosome"/>
</dbReference>